<dbReference type="CDD" id="cd04301">
    <property type="entry name" value="NAT_SF"/>
    <property type="match status" value="1"/>
</dbReference>
<reference evidence="5" key="1">
    <citation type="journal article" date="2019" name="Int. J. Syst. Evol. Microbiol.">
        <title>The Global Catalogue of Microorganisms (GCM) 10K type strain sequencing project: providing services to taxonomists for standard genome sequencing and annotation.</title>
        <authorList>
            <consortium name="The Broad Institute Genomics Platform"/>
            <consortium name="The Broad Institute Genome Sequencing Center for Infectious Disease"/>
            <person name="Wu L."/>
            <person name="Ma J."/>
        </authorList>
    </citation>
    <scope>NUCLEOTIDE SEQUENCE [LARGE SCALE GENOMIC DNA]</scope>
    <source>
        <strain evidence="5">CCUG 55609</strain>
    </source>
</reference>
<organism evidence="4 5">
    <name type="scientific">Mycoplana ramosa</name>
    <name type="common">Mycoplana bullata</name>
    <dbReference type="NCBI Taxonomy" id="40837"/>
    <lineage>
        <taxon>Bacteria</taxon>
        <taxon>Pseudomonadati</taxon>
        <taxon>Pseudomonadota</taxon>
        <taxon>Alphaproteobacteria</taxon>
        <taxon>Hyphomicrobiales</taxon>
        <taxon>Rhizobiaceae</taxon>
        <taxon>Mycoplana</taxon>
    </lineage>
</organism>
<sequence>MDVQRLGASFCRYDELYSLIRSAFACMDGRIDPPSSALRLTAASLEQKALAEIVFLAVDRDDIVGCIFCRPETDCLYVGKLAVLPERQGSGVGRMLLSAAERQAHALGLSALRLETRIELVENHTRFRVWGFEKTAEKRHAGYDRTTSIEMTKRL</sequence>
<dbReference type="PANTHER" id="PTHR43877">
    <property type="entry name" value="AMINOALKYLPHOSPHONATE N-ACETYLTRANSFERASE-RELATED-RELATED"/>
    <property type="match status" value="1"/>
</dbReference>
<dbReference type="SUPFAM" id="SSF55729">
    <property type="entry name" value="Acyl-CoA N-acyltransferases (Nat)"/>
    <property type="match status" value="1"/>
</dbReference>
<name>A0ABW3Z0H1_MYCRA</name>
<dbReference type="Pfam" id="PF00583">
    <property type="entry name" value="Acetyltransf_1"/>
    <property type="match status" value="1"/>
</dbReference>
<proteinExistence type="predicted"/>
<protein>
    <submittedName>
        <fullName evidence="4">GNAT family N-acetyltransferase</fullName>
        <ecNumber evidence="4">2.3.-.-</ecNumber>
    </submittedName>
</protein>
<dbReference type="EMBL" id="JBHTNF010000013">
    <property type="protein sequence ID" value="MFD1329734.1"/>
    <property type="molecule type" value="Genomic_DNA"/>
</dbReference>
<evidence type="ECO:0000313" key="5">
    <source>
        <dbReference type="Proteomes" id="UP001597173"/>
    </source>
</evidence>
<dbReference type="PROSITE" id="PS51186">
    <property type="entry name" value="GNAT"/>
    <property type="match status" value="1"/>
</dbReference>
<accession>A0ABW3Z0H1</accession>
<dbReference type="EC" id="2.3.-.-" evidence="4"/>
<feature type="domain" description="N-acetyltransferase" evidence="3">
    <location>
        <begin position="1"/>
        <end position="155"/>
    </location>
</feature>
<comment type="caution">
    <text evidence="4">The sequence shown here is derived from an EMBL/GenBank/DDBJ whole genome shotgun (WGS) entry which is preliminary data.</text>
</comment>
<dbReference type="Gene3D" id="3.40.630.30">
    <property type="match status" value="1"/>
</dbReference>
<evidence type="ECO:0000259" key="3">
    <source>
        <dbReference type="PROSITE" id="PS51186"/>
    </source>
</evidence>
<dbReference type="InterPro" id="IPR016181">
    <property type="entry name" value="Acyl_CoA_acyltransferase"/>
</dbReference>
<keyword evidence="1 4" id="KW-0808">Transferase</keyword>
<dbReference type="PANTHER" id="PTHR43877:SF2">
    <property type="entry name" value="AMINOALKYLPHOSPHONATE N-ACETYLTRANSFERASE-RELATED"/>
    <property type="match status" value="1"/>
</dbReference>
<evidence type="ECO:0000313" key="4">
    <source>
        <dbReference type="EMBL" id="MFD1329734.1"/>
    </source>
</evidence>
<dbReference type="RefSeq" id="WP_374840992.1">
    <property type="nucleotide sequence ID" value="NZ_JBHEEW010000017.1"/>
</dbReference>
<keyword evidence="2 4" id="KW-0012">Acyltransferase</keyword>
<dbReference type="Proteomes" id="UP001597173">
    <property type="component" value="Unassembled WGS sequence"/>
</dbReference>
<gene>
    <name evidence="4" type="ORF">ACFQ33_17735</name>
</gene>
<keyword evidence="5" id="KW-1185">Reference proteome</keyword>
<dbReference type="GO" id="GO:0016746">
    <property type="term" value="F:acyltransferase activity"/>
    <property type="evidence" value="ECO:0007669"/>
    <property type="project" value="UniProtKB-KW"/>
</dbReference>
<dbReference type="InterPro" id="IPR000182">
    <property type="entry name" value="GNAT_dom"/>
</dbReference>
<evidence type="ECO:0000256" key="2">
    <source>
        <dbReference type="ARBA" id="ARBA00023315"/>
    </source>
</evidence>
<evidence type="ECO:0000256" key="1">
    <source>
        <dbReference type="ARBA" id="ARBA00022679"/>
    </source>
</evidence>
<dbReference type="InterPro" id="IPR050832">
    <property type="entry name" value="Bact_Acetyltransf"/>
</dbReference>